<dbReference type="EMBL" id="BT096285">
    <property type="protein sequence ID" value="ACU20503.1"/>
    <property type="molecule type" value="mRNA"/>
</dbReference>
<feature type="compositionally biased region" description="Polar residues" evidence="1">
    <location>
        <begin position="40"/>
        <end position="52"/>
    </location>
</feature>
<accession>C6TFA1</accession>
<dbReference type="EMBL" id="CM000846">
    <property type="protein sequence ID" value="KRH21712.1"/>
    <property type="molecule type" value="Genomic_DNA"/>
</dbReference>
<organism evidence="2">
    <name type="scientific">Glycine max</name>
    <name type="common">Soybean</name>
    <name type="synonym">Glycine hispida</name>
    <dbReference type="NCBI Taxonomy" id="3847"/>
    <lineage>
        <taxon>Eukaryota</taxon>
        <taxon>Viridiplantae</taxon>
        <taxon>Streptophyta</taxon>
        <taxon>Embryophyta</taxon>
        <taxon>Tracheophyta</taxon>
        <taxon>Spermatophyta</taxon>
        <taxon>Magnoliopsida</taxon>
        <taxon>eudicotyledons</taxon>
        <taxon>Gunneridae</taxon>
        <taxon>Pentapetalae</taxon>
        <taxon>rosids</taxon>
        <taxon>fabids</taxon>
        <taxon>Fabales</taxon>
        <taxon>Fabaceae</taxon>
        <taxon>Papilionoideae</taxon>
        <taxon>50 kb inversion clade</taxon>
        <taxon>NPAAA clade</taxon>
        <taxon>indigoferoid/millettioid clade</taxon>
        <taxon>Phaseoleae</taxon>
        <taxon>Glycine</taxon>
        <taxon>Glycine subgen. Soja</taxon>
    </lineage>
</organism>
<dbReference type="EnsemblPlants" id="KRH21712">
    <property type="protein sequence ID" value="KRH21712"/>
    <property type="gene ID" value="GLYMA_13G255100"/>
</dbReference>
<name>C6TFA1_SOYBN</name>
<feature type="region of interest" description="Disordered" evidence="1">
    <location>
        <begin position="40"/>
        <end position="59"/>
    </location>
</feature>
<sequence>MENEEAKEPKRICQDKMRHPILLAWSEIDLIYTHLSVSNQLSRPKSQYSESSFKALGPG</sequence>
<evidence type="ECO:0000313" key="4">
    <source>
        <dbReference type="EnsemblPlants" id="KRH21712"/>
    </source>
</evidence>
<proteinExistence type="evidence at transcript level"/>
<reference evidence="2" key="1">
    <citation type="submission" date="2009-08" db="EMBL/GenBank/DDBJ databases">
        <authorList>
            <person name="Cheung F."/>
            <person name="Xiao Y."/>
            <person name="Chan A."/>
            <person name="Moskal W."/>
            <person name="Town C.D."/>
        </authorList>
    </citation>
    <scope>NUCLEOTIDE SEQUENCE</scope>
</reference>
<reference evidence="3" key="4">
    <citation type="submission" date="2018-07" db="EMBL/GenBank/DDBJ databases">
        <title>WGS assembly of Glycine max.</title>
        <authorList>
            <person name="Schmutz J."/>
            <person name="Cannon S."/>
            <person name="Schlueter J."/>
            <person name="Ma J."/>
            <person name="Mitros T."/>
            <person name="Nelson W."/>
            <person name="Hyten D."/>
            <person name="Song Q."/>
            <person name="Thelen J."/>
            <person name="Cheng J."/>
            <person name="Xu D."/>
            <person name="Hellsten U."/>
            <person name="May G."/>
            <person name="Yu Y."/>
            <person name="Sakurai T."/>
            <person name="Umezawa T."/>
            <person name="Bhattacharyya M."/>
            <person name="Sandhu D."/>
            <person name="Valliyodan B."/>
            <person name="Lindquist E."/>
            <person name="Peto M."/>
            <person name="Grant D."/>
            <person name="Shu S."/>
            <person name="Goodstein D."/>
            <person name="Barry K."/>
            <person name="Futrell-Griggs M."/>
            <person name="Abernathy B."/>
            <person name="Du J."/>
            <person name="Tian Z."/>
            <person name="Zhu L."/>
            <person name="Gill N."/>
            <person name="Joshi T."/>
            <person name="Libault M."/>
            <person name="Sethuraman A."/>
            <person name="Zhang X."/>
            <person name="Shinozaki K."/>
            <person name="Nguyen H."/>
            <person name="Wing R."/>
            <person name="Cregan P."/>
            <person name="Specht J."/>
            <person name="Grimwood J."/>
            <person name="Rokhsar D."/>
            <person name="Stacey G."/>
            <person name="Shoemaker R."/>
            <person name="Jackson S."/>
        </authorList>
    </citation>
    <scope>NUCLEOTIDE SEQUENCE</scope>
    <source>
        <tissue evidence="3">Callus</tissue>
    </source>
</reference>
<reference evidence="3 4" key="2">
    <citation type="journal article" date="2010" name="Nature">
        <title>Genome sequence of the palaeopolyploid soybean.</title>
        <authorList>
            <person name="Schmutz J."/>
            <person name="Cannon S.B."/>
            <person name="Schlueter J."/>
            <person name="Ma J."/>
            <person name="Mitros T."/>
            <person name="Nelson W."/>
            <person name="Hyten D.L."/>
            <person name="Song Q."/>
            <person name="Thelen J.J."/>
            <person name="Cheng J."/>
            <person name="Xu D."/>
            <person name="Hellsten U."/>
            <person name="May G.D."/>
            <person name="Yu Y."/>
            <person name="Sakurai T."/>
            <person name="Umezawa T."/>
            <person name="Bhattacharyya M.K."/>
            <person name="Sandhu D."/>
            <person name="Valliyodan B."/>
            <person name="Lindquist E."/>
            <person name="Peto M."/>
            <person name="Grant D."/>
            <person name="Shu S."/>
            <person name="Goodstein D."/>
            <person name="Barry K."/>
            <person name="Futrell-Griggs M."/>
            <person name="Abernathy B."/>
            <person name="Du J."/>
            <person name="Tian Z."/>
            <person name="Zhu L."/>
            <person name="Gill N."/>
            <person name="Joshi T."/>
            <person name="Libault M."/>
            <person name="Sethuraman A."/>
            <person name="Zhang X.-C."/>
            <person name="Shinozaki K."/>
            <person name="Nguyen H.T."/>
            <person name="Wing R.A."/>
            <person name="Cregan P."/>
            <person name="Specht J."/>
            <person name="Grimwood J."/>
            <person name="Rokhsar D."/>
            <person name="Stacey G."/>
            <person name="Shoemaker R.C."/>
            <person name="Jackson S.A."/>
        </authorList>
    </citation>
    <scope>NUCLEOTIDE SEQUENCE [LARGE SCALE GENOMIC DNA]</scope>
    <source>
        <strain evidence="4">cv. Williams 82</strain>
        <tissue evidence="3">Callus</tissue>
    </source>
</reference>
<keyword evidence="5" id="KW-1185">Reference proteome</keyword>
<dbReference type="Gramene" id="KRH21712">
    <property type="protein sequence ID" value="KRH21712"/>
    <property type="gene ID" value="GLYMA_13G255100"/>
</dbReference>
<evidence type="ECO:0000256" key="1">
    <source>
        <dbReference type="SAM" id="MobiDB-lite"/>
    </source>
</evidence>
<dbReference type="InParanoid" id="C6TFA1"/>
<evidence type="ECO:0000313" key="5">
    <source>
        <dbReference type="Proteomes" id="UP000008827"/>
    </source>
</evidence>
<reference evidence="4" key="3">
    <citation type="submission" date="2018-02" db="UniProtKB">
        <authorList>
            <consortium name="EnsemblPlants"/>
        </authorList>
    </citation>
    <scope>IDENTIFICATION</scope>
    <source>
        <strain evidence="4">Williams 82</strain>
    </source>
</reference>
<dbReference type="AlphaFoldDB" id="C6TFA1"/>
<evidence type="ECO:0000313" key="3">
    <source>
        <dbReference type="EMBL" id="KRH21712.1"/>
    </source>
</evidence>
<evidence type="ECO:0000313" key="2">
    <source>
        <dbReference type="EMBL" id="ACU20503.1"/>
    </source>
</evidence>
<gene>
    <name evidence="3" type="ORF">GLYMA_13G255100</name>
</gene>
<dbReference type="Proteomes" id="UP000008827">
    <property type="component" value="Chromosome 13"/>
</dbReference>
<protein>
    <submittedName>
        <fullName evidence="2 4">Uncharacterized protein</fullName>
    </submittedName>
</protein>